<dbReference type="EMBL" id="JARK01001694">
    <property type="protein sequence ID" value="EYB82515.1"/>
    <property type="molecule type" value="Genomic_DNA"/>
</dbReference>
<dbReference type="GO" id="GO:0004930">
    <property type="term" value="F:G protein-coupled receptor activity"/>
    <property type="evidence" value="ECO:0007669"/>
    <property type="project" value="InterPro"/>
</dbReference>
<feature type="transmembrane region" description="Helical" evidence="5">
    <location>
        <begin position="263"/>
        <end position="283"/>
    </location>
</feature>
<proteinExistence type="predicted"/>
<feature type="transmembrane region" description="Helical" evidence="5">
    <location>
        <begin position="188"/>
        <end position="209"/>
    </location>
</feature>
<evidence type="ECO:0000259" key="6">
    <source>
        <dbReference type="PROSITE" id="PS50262"/>
    </source>
</evidence>
<dbReference type="AlphaFoldDB" id="A0A016RVV8"/>
<feature type="transmembrane region" description="Helical" evidence="5">
    <location>
        <begin position="22"/>
        <end position="47"/>
    </location>
</feature>
<keyword evidence="3 5" id="KW-1133">Transmembrane helix</keyword>
<dbReference type="PANTHER" id="PTHR22718:SF11">
    <property type="entry name" value="7TM GPCR SERPENTINE RECEPTOR CLASS X (SRX) DOMAIN-CONTAINING PROTEIN"/>
    <property type="match status" value="1"/>
</dbReference>
<keyword evidence="8" id="KW-1185">Reference proteome</keyword>
<dbReference type="OrthoDB" id="5866147at2759"/>
<keyword evidence="4 5" id="KW-0472">Membrane</keyword>
<dbReference type="InterPro" id="IPR017452">
    <property type="entry name" value="GPCR_Rhodpsn_7TM"/>
</dbReference>
<evidence type="ECO:0000313" key="8">
    <source>
        <dbReference type="Proteomes" id="UP000024635"/>
    </source>
</evidence>
<dbReference type="Gene3D" id="1.20.1070.10">
    <property type="entry name" value="Rhodopsin 7-helix transmembrane proteins"/>
    <property type="match status" value="1"/>
</dbReference>
<protein>
    <recommendedName>
        <fullName evidence="6">G-protein coupled receptors family 1 profile domain-containing protein</fullName>
    </recommendedName>
</protein>
<evidence type="ECO:0000256" key="5">
    <source>
        <dbReference type="SAM" id="Phobius"/>
    </source>
</evidence>
<feature type="domain" description="G-protein coupled receptors family 1 profile" evidence="6">
    <location>
        <begin position="38"/>
        <end position="280"/>
    </location>
</feature>
<dbReference type="PRINTS" id="PR00237">
    <property type="entry name" value="GPCRRHODOPSN"/>
</dbReference>
<organism evidence="7 8">
    <name type="scientific">Ancylostoma ceylanicum</name>
    <dbReference type="NCBI Taxonomy" id="53326"/>
    <lineage>
        <taxon>Eukaryota</taxon>
        <taxon>Metazoa</taxon>
        <taxon>Ecdysozoa</taxon>
        <taxon>Nematoda</taxon>
        <taxon>Chromadorea</taxon>
        <taxon>Rhabditida</taxon>
        <taxon>Rhabditina</taxon>
        <taxon>Rhabditomorpha</taxon>
        <taxon>Strongyloidea</taxon>
        <taxon>Ancylostomatidae</taxon>
        <taxon>Ancylostomatinae</taxon>
        <taxon>Ancylostoma</taxon>
    </lineage>
</organism>
<dbReference type="PANTHER" id="PTHR22718">
    <property type="entry name" value="SERPENTINE RECEPTOR, CLASS X"/>
    <property type="match status" value="1"/>
</dbReference>
<sequence>MDDLLLCFRAVFPTTIPIWERVLFGIIMLAVTLISLVLNLILSAVVFRKNLVDESVRPHMISLIAASVIYLLPNCWLLLPTILGSTKLVDPYNVILSTPNTVGYFMIMFTTATMAVDRFVTFFLPSVHKILTQTEIVWYFLTTFPCMLSLIITLHMNVLGCHKRVNPYTLSFTYGCSDCTVYGPLLPIFAFSFSGLNFVVYSAIFLLILKMRTRVSVVNTPLIKQREVKLVVHFSLICVAQFIGSSCFYFLPAVTCGHHVSFYLTAIFSTLNTMTNPCVMFLFHSKIRREVRTLFTIARHSTATAATSATRIFLTTTMARRDHVESAARHIDVTATVVKRRTKSL</sequence>
<evidence type="ECO:0000256" key="2">
    <source>
        <dbReference type="ARBA" id="ARBA00022692"/>
    </source>
</evidence>
<evidence type="ECO:0000256" key="1">
    <source>
        <dbReference type="ARBA" id="ARBA00004370"/>
    </source>
</evidence>
<accession>A0A016RVV8</accession>
<feature type="transmembrane region" description="Helical" evidence="5">
    <location>
        <begin position="136"/>
        <end position="156"/>
    </location>
</feature>
<evidence type="ECO:0000256" key="4">
    <source>
        <dbReference type="ARBA" id="ARBA00023136"/>
    </source>
</evidence>
<dbReference type="SUPFAM" id="SSF81321">
    <property type="entry name" value="Family A G protein-coupled receptor-like"/>
    <property type="match status" value="1"/>
</dbReference>
<feature type="transmembrane region" description="Helical" evidence="5">
    <location>
        <begin position="59"/>
        <end position="83"/>
    </location>
</feature>
<name>A0A016RVV8_9BILA</name>
<evidence type="ECO:0000313" key="7">
    <source>
        <dbReference type="EMBL" id="EYB82515.1"/>
    </source>
</evidence>
<gene>
    <name evidence="7" type="primary">Acey_s0358.g3409</name>
    <name evidence="7" type="ORF">Y032_0358g3409</name>
</gene>
<dbReference type="InterPro" id="IPR000276">
    <property type="entry name" value="GPCR_Rhodpsn"/>
</dbReference>
<comment type="caution">
    <text evidence="7">The sequence shown here is derived from an EMBL/GenBank/DDBJ whole genome shotgun (WGS) entry which is preliminary data.</text>
</comment>
<dbReference type="GO" id="GO:0016020">
    <property type="term" value="C:membrane"/>
    <property type="evidence" value="ECO:0007669"/>
    <property type="project" value="UniProtKB-SubCell"/>
</dbReference>
<feature type="transmembrane region" description="Helical" evidence="5">
    <location>
        <begin position="103"/>
        <end position="124"/>
    </location>
</feature>
<dbReference type="PROSITE" id="PS50262">
    <property type="entry name" value="G_PROTEIN_RECEP_F1_2"/>
    <property type="match status" value="1"/>
</dbReference>
<dbReference type="Proteomes" id="UP000024635">
    <property type="component" value="Unassembled WGS sequence"/>
</dbReference>
<reference evidence="8" key="1">
    <citation type="journal article" date="2015" name="Nat. Genet.">
        <title>The genome and transcriptome of the zoonotic hookworm Ancylostoma ceylanicum identify infection-specific gene families.</title>
        <authorList>
            <person name="Schwarz E.M."/>
            <person name="Hu Y."/>
            <person name="Antoshechkin I."/>
            <person name="Miller M.M."/>
            <person name="Sternberg P.W."/>
            <person name="Aroian R.V."/>
        </authorList>
    </citation>
    <scope>NUCLEOTIDE SEQUENCE</scope>
    <source>
        <strain evidence="8">HY135</strain>
    </source>
</reference>
<evidence type="ECO:0000256" key="3">
    <source>
        <dbReference type="ARBA" id="ARBA00022989"/>
    </source>
</evidence>
<feature type="transmembrane region" description="Helical" evidence="5">
    <location>
        <begin position="230"/>
        <end position="251"/>
    </location>
</feature>
<keyword evidence="2 5" id="KW-0812">Transmembrane</keyword>
<comment type="subcellular location">
    <subcellularLocation>
        <location evidence="1">Membrane</location>
    </subcellularLocation>
</comment>